<keyword evidence="5" id="KW-1185">Reference proteome</keyword>
<dbReference type="SMART" id="SM00870">
    <property type="entry name" value="Asparaginase"/>
    <property type="match status" value="1"/>
</dbReference>
<dbReference type="PANTHER" id="PTHR11707:SF28">
    <property type="entry name" value="60 KDA LYSOPHOSPHOLIPASE"/>
    <property type="match status" value="1"/>
</dbReference>
<dbReference type="InterPro" id="IPR027474">
    <property type="entry name" value="L-asparaginase_N"/>
</dbReference>
<dbReference type="PRINTS" id="PR00139">
    <property type="entry name" value="ASNGLNASE"/>
</dbReference>
<dbReference type="Pfam" id="PF00710">
    <property type="entry name" value="Asparaginase"/>
    <property type="match status" value="1"/>
</dbReference>
<protein>
    <recommendedName>
        <fullName evidence="3">L-asparaginase N-terminal domain-containing protein</fullName>
    </recommendedName>
</protein>
<name>A0A1B2I456_9BACT</name>
<dbReference type="PIRSF" id="PIRSF001220">
    <property type="entry name" value="L-ASNase_gatD"/>
    <property type="match status" value="1"/>
</dbReference>
<dbReference type="InterPro" id="IPR036152">
    <property type="entry name" value="Asp/glu_Ase-like_sf"/>
</dbReference>
<feature type="binding site" evidence="2">
    <location>
        <begin position="92"/>
        <end position="93"/>
    </location>
    <ligand>
        <name>substrate</name>
    </ligand>
</feature>
<dbReference type="PROSITE" id="PS51732">
    <property type="entry name" value="ASN_GLN_ASE_3"/>
    <property type="match status" value="1"/>
</dbReference>
<dbReference type="Proteomes" id="UP000093044">
    <property type="component" value="Chromosome"/>
</dbReference>
<dbReference type="SUPFAM" id="SSF53774">
    <property type="entry name" value="Glutaminase/Asparaginase"/>
    <property type="match status" value="1"/>
</dbReference>
<evidence type="ECO:0000256" key="1">
    <source>
        <dbReference type="PIRSR" id="PIRSR001220-1"/>
    </source>
</evidence>
<dbReference type="InterPro" id="IPR037152">
    <property type="entry name" value="L-asparaginase_N_sf"/>
</dbReference>
<reference evidence="4" key="1">
    <citation type="submission" date="2016-08" db="EMBL/GenBank/DDBJ databases">
        <title>Complete genome of Cloacibacillus porcorum.</title>
        <authorList>
            <person name="Looft T."/>
            <person name="Bayles D.O."/>
            <person name="Alt D.P."/>
        </authorList>
    </citation>
    <scope>NUCLEOTIDE SEQUENCE [LARGE SCALE GENOMIC DNA]</scope>
    <source>
        <strain evidence="4">CL-84</strain>
    </source>
</reference>
<evidence type="ECO:0000256" key="2">
    <source>
        <dbReference type="PIRSR" id="PIRSR001220-2"/>
    </source>
</evidence>
<organism evidence="4 5">
    <name type="scientific">Cloacibacillus porcorum</name>
    <dbReference type="NCBI Taxonomy" id="1197717"/>
    <lineage>
        <taxon>Bacteria</taxon>
        <taxon>Thermotogati</taxon>
        <taxon>Synergistota</taxon>
        <taxon>Synergistia</taxon>
        <taxon>Synergistales</taxon>
        <taxon>Synergistaceae</taxon>
        <taxon>Cloacibacillus</taxon>
    </lineage>
</organism>
<dbReference type="KEGG" id="cpor:BED41_06455"/>
<feature type="domain" description="L-asparaginase N-terminal" evidence="3">
    <location>
        <begin position="4"/>
        <end position="180"/>
    </location>
</feature>
<dbReference type="PIRSF" id="PIRSF500176">
    <property type="entry name" value="L_ASNase"/>
    <property type="match status" value="1"/>
</dbReference>
<accession>A0A1B2I456</accession>
<proteinExistence type="predicted"/>
<dbReference type="AlphaFoldDB" id="A0A1B2I456"/>
<dbReference type="RefSeq" id="WP_066744206.1">
    <property type="nucleotide sequence ID" value="NZ_CP016757.1"/>
</dbReference>
<dbReference type="GO" id="GO:0004067">
    <property type="term" value="F:asparaginase activity"/>
    <property type="evidence" value="ECO:0007669"/>
    <property type="project" value="UniProtKB-UniRule"/>
</dbReference>
<dbReference type="EMBL" id="CP016757">
    <property type="protein sequence ID" value="ANZ44761.1"/>
    <property type="molecule type" value="Genomic_DNA"/>
</dbReference>
<evidence type="ECO:0000313" key="4">
    <source>
        <dbReference type="EMBL" id="ANZ44761.1"/>
    </source>
</evidence>
<dbReference type="InterPro" id="IPR006034">
    <property type="entry name" value="Asparaginase/glutaminase-like"/>
</dbReference>
<feature type="active site" description="O-isoaspartyl threonine intermediate" evidence="1">
    <location>
        <position position="12"/>
    </location>
</feature>
<dbReference type="PANTHER" id="PTHR11707">
    <property type="entry name" value="L-ASPARAGINASE"/>
    <property type="match status" value="1"/>
</dbReference>
<dbReference type="GeneID" id="83057491"/>
<evidence type="ECO:0000259" key="3">
    <source>
        <dbReference type="Pfam" id="PF00710"/>
    </source>
</evidence>
<sequence length="320" mass="34419">MKEVLIISTGGTIVSVDHGNGAVPDSDAALGILQRGGEFLREKGYSYSVEVVFGEAGCDSSDISPAEWLTLTQRVNEAVLRGVKKILIIHGTDTMAYTAAWLSLTADPDAAVVLTGSQRTPGAPDFDGESNLHGAARLLCGVKRGVFIHFDGRDYEGAFVHKEDAEALSAYVSTGYGALPRNGIYRALDGKETEWRAAAAGLSLVTLHPAVLPRFDLCKILILAGYGAGNMPQRLRLQLAESFPEESRRPLIIAASSCARGRKNPAFYGGVGIAELTKESFSVFSQGSYSLEFLIALSYLSLLVSPEEPEKILQLYLEKF</sequence>
<gene>
    <name evidence="4" type="ORF">BED41_06455</name>
</gene>
<dbReference type="STRING" id="1197717.BED41_06455"/>
<dbReference type="Gene3D" id="3.40.50.1170">
    <property type="entry name" value="L-asparaginase, N-terminal domain"/>
    <property type="match status" value="1"/>
</dbReference>
<evidence type="ECO:0000313" key="5">
    <source>
        <dbReference type="Proteomes" id="UP000093044"/>
    </source>
</evidence>
<feature type="binding site" evidence="2">
    <location>
        <position position="60"/>
    </location>
    <ligand>
        <name>substrate</name>
    </ligand>
</feature>